<evidence type="ECO:0000313" key="3">
    <source>
        <dbReference type="Proteomes" id="UP000273105"/>
    </source>
</evidence>
<gene>
    <name evidence="2" type="ORF">D9K79_16300</name>
</gene>
<dbReference type="Proteomes" id="UP000273105">
    <property type="component" value="Unassembled WGS sequence"/>
</dbReference>
<accession>A0ABX9U1Y0</accession>
<feature type="coiled-coil region" evidence="1">
    <location>
        <begin position="313"/>
        <end position="347"/>
    </location>
</feature>
<reference evidence="2 3" key="1">
    <citation type="submission" date="2018-09" db="EMBL/GenBank/DDBJ databases">
        <title>The draft genome of Acinetobacter sp. strains.</title>
        <authorList>
            <person name="Qin J."/>
            <person name="Feng Y."/>
            <person name="Zong Z."/>
        </authorList>
    </citation>
    <scope>NUCLEOTIDE SEQUENCE [LARGE SCALE GENOMIC DNA]</scope>
    <source>
        <strain evidence="2 3">WCHAc060001</strain>
    </source>
</reference>
<name>A0ABX9U1Y0_9GAMM</name>
<comment type="caution">
    <text evidence="2">The sequence shown here is derived from an EMBL/GenBank/DDBJ whole genome shotgun (WGS) entry which is preliminary data.</text>
</comment>
<organism evidence="2 3">
    <name type="scientific">Acinetobacter cumulans</name>
    <dbReference type="NCBI Taxonomy" id="2136182"/>
    <lineage>
        <taxon>Bacteria</taxon>
        <taxon>Pseudomonadati</taxon>
        <taxon>Pseudomonadota</taxon>
        <taxon>Gammaproteobacteria</taxon>
        <taxon>Moraxellales</taxon>
        <taxon>Moraxellaceae</taxon>
        <taxon>Acinetobacter</taxon>
    </lineage>
</organism>
<keyword evidence="3" id="KW-1185">Reference proteome</keyword>
<evidence type="ECO:0008006" key="4">
    <source>
        <dbReference type="Google" id="ProtNLM"/>
    </source>
</evidence>
<feature type="coiled-coil region" evidence="1">
    <location>
        <begin position="713"/>
        <end position="761"/>
    </location>
</feature>
<proteinExistence type="predicted"/>
<dbReference type="EMBL" id="RCHE01000058">
    <property type="protein sequence ID" value="RLL38323.1"/>
    <property type="molecule type" value="Genomic_DNA"/>
</dbReference>
<evidence type="ECO:0000313" key="2">
    <source>
        <dbReference type="EMBL" id="RLL38323.1"/>
    </source>
</evidence>
<protein>
    <recommendedName>
        <fullName evidence="4">ATP-binding protein</fullName>
    </recommendedName>
</protein>
<sequence>MINDSLSLLQFTLKRLVFVNAAKHAYSELLLDQHLAMFGRNNNGKTASLAATKLLLFPEVNFKHCFQKFGFEGKDGQYDTEQSFRFYFPTLKSYIALEVENPSGTFTMVLFRAPSSEKSQNYAYHRAFIPLPYQEVRHLFWNEFEQDFAENLSTESLLKFTQKQRGLIIQEAAKLRQMIFARLGSPDAQYCIIPLKNNNADSINAFRKVYNLAFSMSSNVSDVLSSAIAALIEMQRGRKEEKLDHDLEETYQKYLQLNQQSQTLKLKQNNLERFNLLASEFKAIYQATYDYSTQHQAIDYYVNLQRNKLKPEKIKQQSQLNEFNLQLRDLKNNIAQIKETVIGLETNLRTRNKDVNLTNKDIENAQKVQYEYPHDMSIHEIKAALYAETQELMKERELLRDSTKVAEEFQKKRKLLNERQQQLEQLSTEIQSIKNQKDDELLVNQVTDHSRQILHSLNSKLVNIRQALPAEDLHTVESFTALFQMTSSSLSFKNQLIAIPSKQYQPKQVLQQLEDEFLALNVDVENLAQDVKYLEQLIRNAHNLEFNQANELKLSNDIQKNENDMRLLDALASNTQRAKEFTTEINSLNEQKEKYVEQLNAYEIQFDDLRNLQGNCQSILDQLTDQHDKFKKIVDFLGHASQMYAVLPSTAADHHESQLNSTAVHDLFEQAHGLSDLAKQLKDKYNQFVFKFTQFSNEVPTADIDLNRVYIQLDELEQSFEIYQNMFANLDLEHQQFKHAVLGHNEEIRSQVNEINEAQDQLHRVVAMINQKINHHQISNLTEIRLQLDTVSDFDALKNTLEKHNISGETLAEESFYLSLIAFFNKHQDKGRLKMANLIESIQYRYKIDGQEVVKSQSGGTTTTITSFVLAVLLKEIQVIGTSVRIPIIVDEISALDAENTASTIQQIGEHGFSIFCATPELTAYLVSEVGRYIYINQNVAKNIMEPECQWNIMPHHVNHWGTHEAQS</sequence>
<keyword evidence="1" id="KW-0175">Coiled coil</keyword>
<dbReference type="RefSeq" id="WP_121533362.1">
    <property type="nucleotide sequence ID" value="NZ_RCHE01000058.1"/>
</dbReference>
<feature type="coiled-coil region" evidence="1">
    <location>
        <begin position="399"/>
        <end position="443"/>
    </location>
</feature>
<feature type="coiled-coil region" evidence="1">
    <location>
        <begin position="571"/>
        <end position="612"/>
    </location>
</feature>
<evidence type="ECO:0000256" key="1">
    <source>
        <dbReference type="SAM" id="Coils"/>
    </source>
</evidence>